<evidence type="ECO:0000313" key="3">
    <source>
        <dbReference type="Proteomes" id="UP000663852"/>
    </source>
</evidence>
<accession>A0A815MYA6</accession>
<reference evidence="2" key="1">
    <citation type="submission" date="2021-02" db="EMBL/GenBank/DDBJ databases">
        <authorList>
            <person name="Nowell W R."/>
        </authorList>
    </citation>
    <scope>NUCLEOTIDE SEQUENCE</scope>
</reference>
<evidence type="ECO:0000313" key="2">
    <source>
        <dbReference type="EMBL" id="CAF1429249.1"/>
    </source>
</evidence>
<comment type="caution">
    <text evidence="2">The sequence shown here is derived from an EMBL/GenBank/DDBJ whole genome shotgun (WGS) entry which is preliminary data.</text>
</comment>
<proteinExistence type="predicted"/>
<sequence>MSRSGELHLKDHLLTPPLYHEAISSQQQIPNQYPVLSNTHTIVRSPANENHEEIPSQRHRYQAVILTAIIVDGIILLAIIASFTYIFVKRNPVTPPAPMTTTTKRPS</sequence>
<gene>
    <name evidence="2" type="ORF">EDS130_LOCUS38086</name>
</gene>
<dbReference type="AlphaFoldDB" id="A0A815MYA6"/>
<name>A0A815MYA6_ADIRI</name>
<organism evidence="2 3">
    <name type="scientific">Adineta ricciae</name>
    <name type="common">Rotifer</name>
    <dbReference type="NCBI Taxonomy" id="249248"/>
    <lineage>
        <taxon>Eukaryota</taxon>
        <taxon>Metazoa</taxon>
        <taxon>Spiralia</taxon>
        <taxon>Gnathifera</taxon>
        <taxon>Rotifera</taxon>
        <taxon>Eurotatoria</taxon>
        <taxon>Bdelloidea</taxon>
        <taxon>Adinetida</taxon>
        <taxon>Adinetidae</taxon>
        <taxon>Adineta</taxon>
    </lineage>
</organism>
<keyword evidence="1" id="KW-0472">Membrane</keyword>
<keyword evidence="1" id="KW-1133">Transmembrane helix</keyword>
<feature type="transmembrane region" description="Helical" evidence="1">
    <location>
        <begin position="63"/>
        <end position="88"/>
    </location>
</feature>
<protein>
    <submittedName>
        <fullName evidence="2">Uncharacterized protein</fullName>
    </submittedName>
</protein>
<dbReference type="EMBL" id="CAJNOJ010000389">
    <property type="protein sequence ID" value="CAF1429249.1"/>
    <property type="molecule type" value="Genomic_DNA"/>
</dbReference>
<dbReference type="Proteomes" id="UP000663852">
    <property type="component" value="Unassembled WGS sequence"/>
</dbReference>
<keyword evidence="1" id="KW-0812">Transmembrane</keyword>
<evidence type="ECO:0000256" key="1">
    <source>
        <dbReference type="SAM" id="Phobius"/>
    </source>
</evidence>